<dbReference type="AlphaFoldDB" id="A0A0F0GK45"/>
<dbReference type="EMBL" id="JYJG01000402">
    <property type="protein sequence ID" value="KJK40099.1"/>
    <property type="molecule type" value="Genomic_DNA"/>
</dbReference>
<dbReference type="OrthoDB" id="3699324at2"/>
<organism evidence="1 2">
    <name type="scientific">Lentzea aerocolonigenes</name>
    <name type="common">Lechevalieria aerocolonigenes</name>
    <name type="synonym">Saccharothrix aerocolonigenes</name>
    <dbReference type="NCBI Taxonomy" id="68170"/>
    <lineage>
        <taxon>Bacteria</taxon>
        <taxon>Bacillati</taxon>
        <taxon>Actinomycetota</taxon>
        <taxon>Actinomycetes</taxon>
        <taxon>Pseudonocardiales</taxon>
        <taxon>Pseudonocardiaceae</taxon>
        <taxon>Lentzea</taxon>
    </lineage>
</organism>
<sequence>MPEPIIRTLDLAAIAAPQVDRSGSAPGQIQPGFVGDLARTEQPESPLTFEFAKIDDHGRFSGRTVLRELRWTAHTELDFVLRDHTVVVRERRGTAIQVTSRGLIQVPLPIRRWMSWGSGHRLLLVSSSRAGVLVLAGASILDDFARENFGALSEVTSQ</sequence>
<gene>
    <name evidence="1" type="ORF">UK23_40495</name>
</gene>
<accession>A0A0F0GK45</accession>
<comment type="caution">
    <text evidence="1">The sequence shown here is derived from an EMBL/GenBank/DDBJ whole genome shotgun (WGS) entry which is preliminary data.</text>
</comment>
<name>A0A0F0GK45_LENAE</name>
<dbReference type="Proteomes" id="UP000033393">
    <property type="component" value="Unassembled WGS sequence"/>
</dbReference>
<evidence type="ECO:0000313" key="2">
    <source>
        <dbReference type="Proteomes" id="UP000033393"/>
    </source>
</evidence>
<dbReference type="RefSeq" id="WP_045317103.1">
    <property type="nucleotide sequence ID" value="NZ_JYJG01000402.1"/>
</dbReference>
<keyword evidence="2" id="KW-1185">Reference proteome</keyword>
<protein>
    <submittedName>
        <fullName evidence="1">Uncharacterized protein</fullName>
    </submittedName>
</protein>
<reference evidence="1 2" key="1">
    <citation type="submission" date="2015-02" db="EMBL/GenBank/DDBJ databases">
        <authorList>
            <person name="Ju K.-S."/>
            <person name="Doroghazi J.R."/>
            <person name="Metcalf W."/>
        </authorList>
    </citation>
    <scope>NUCLEOTIDE SEQUENCE [LARGE SCALE GENOMIC DNA]</scope>
    <source>
        <strain evidence="1 2">NRRL B-16140</strain>
    </source>
</reference>
<dbReference type="PATRIC" id="fig|68170.10.peg.817"/>
<evidence type="ECO:0000313" key="1">
    <source>
        <dbReference type="EMBL" id="KJK40099.1"/>
    </source>
</evidence>
<proteinExistence type="predicted"/>